<dbReference type="STRING" id="765420.OSCT_0584"/>
<keyword evidence="2" id="KW-1185">Reference proteome</keyword>
<dbReference type="HOGENOM" id="CLU_1400299_0_0_0"/>
<dbReference type="AlphaFoldDB" id="E1IB83"/>
<name>E1IB83_9CHLR</name>
<comment type="caution">
    <text evidence="1">The sequence shown here is derived from an EMBL/GenBank/DDBJ whole genome shotgun (WGS) entry which is preliminary data.</text>
</comment>
<dbReference type="EMBL" id="ADVR01000010">
    <property type="protein sequence ID" value="EFO81568.1"/>
    <property type="molecule type" value="Genomic_DNA"/>
</dbReference>
<gene>
    <name evidence="1" type="ORF">OSCT_0584</name>
</gene>
<evidence type="ECO:0000313" key="1">
    <source>
        <dbReference type="EMBL" id="EFO81568.1"/>
    </source>
</evidence>
<protein>
    <submittedName>
        <fullName evidence="1">Uncharacterized protein</fullName>
    </submittedName>
</protein>
<sequence>MGTESAQKIPIWMWGALVALLLIIISSRGRLVGNPSLSQHFALQPTPAIALPLPDLQIGNLAPDLQAQAQDLLRQIGMGKSAGPLEPVATTPRLRIEITELRPAEDGLRVIGRVTNISTAVVTVPINAFELRDSTGASYIAGGGASAALQPGEQTPLELTVPLPPGRGLLLITRLPPDPPAEQKLIVSNP</sequence>
<evidence type="ECO:0000313" key="2">
    <source>
        <dbReference type="Proteomes" id="UP000054010"/>
    </source>
</evidence>
<dbReference type="Proteomes" id="UP000054010">
    <property type="component" value="Unassembled WGS sequence"/>
</dbReference>
<organism evidence="1 2">
    <name type="scientific">Oscillochloris trichoides DG-6</name>
    <dbReference type="NCBI Taxonomy" id="765420"/>
    <lineage>
        <taxon>Bacteria</taxon>
        <taxon>Bacillati</taxon>
        <taxon>Chloroflexota</taxon>
        <taxon>Chloroflexia</taxon>
        <taxon>Chloroflexales</taxon>
        <taxon>Chloroflexineae</taxon>
        <taxon>Oscillochloridaceae</taxon>
        <taxon>Oscillochloris</taxon>
    </lineage>
</organism>
<reference evidence="1 2" key="1">
    <citation type="journal article" date="2011" name="J. Bacteriol.">
        <title>Draft genome sequence of the anoxygenic filamentous phototrophic bacterium Oscillochloris trichoides subsp. DG-6.</title>
        <authorList>
            <person name="Kuznetsov B.B."/>
            <person name="Ivanovsky R.N."/>
            <person name="Keppen O.I."/>
            <person name="Sukhacheva M.V."/>
            <person name="Bumazhkin B.K."/>
            <person name="Patutina E.O."/>
            <person name="Beletsky A.V."/>
            <person name="Mardanov A.V."/>
            <person name="Baslerov R.V."/>
            <person name="Panteleeva A.N."/>
            <person name="Kolganova T.V."/>
            <person name="Ravin N.V."/>
            <person name="Skryabin K.G."/>
        </authorList>
    </citation>
    <scope>NUCLEOTIDE SEQUENCE [LARGE SCALE GENOMIC DNA]</scope>
    <source>
        <strain evidence="1 2">DG-6</strain>
    </source>
</reference>
<proteinExistence type="predicted"/>
<dbReference type="OrthoDB" id="160465at2"/>
<dbReference type="eggNOG" id="ENOG502ZSBY">
    <property type="taxonomic scope" value="Bacteria"/>
</dbReference>
<accession>E1IB83</accession>